<evidence type="ECO:0000256" key="1">
    <source>
        <dbReference type="SAM" id="MobiDB-lite"/>
    </source>
</evidence>
<keyword evidence="3" id="KW-1185">Reference proteome</keyword>
<evidence type="ECO:0000313" key="2">
    <source>
        <dbReference type="EMBL" id="KFO31217.1"/>
    </source>
</evidence>
<dbReference type="EMBL" id="KN122310">
    <property type="protein sequence ID" value="KFO31217.1"/>
    <property type="molecule type" value="Genomic_DNA"/>
</dbReference>
<feature type="compositionally biased region" description="Basic and acidic residues" evidence="1">
    <location>
        <begin position="116"/>
        <end position="131"/>
    </location>
</feature>
<sequence length="174" mass="18002">MRRAIPSTKAAFALIVPGSEHEAQVIQYASQRPITAEPESVQKRGRQGQAGDAALAVGLLCLFPGAPFPTPEESAFSFVPAGQERRPRPLPTPHTGSPALLEQGLSWETASPGPSDRLETLDLGETSREGQEEAGDAGLEPQTGGASALAPGFSSSPHCPVSGACPALPSVWAL</sequence>
<proteinExistence type="predicted"/>
<gene>
    <name evidence="2" type="ORF">H920_07408</name>
</gene>
<dbReference type="Proteomes" id="UP000028990">
    <property type="component" value="Unassembled WGS sequence"/>
</dbReference>
<name>A0A091DJI9_FUKDA</name>
<organism evidence="2 3">
    <name type="scientific">Fukomys damarensis</name>
    <name type="common">Damaraland mole rat</name>
    <name type="synonym">Cryptomys damarensis</name>
    <dbReference type="NCBI Taxonomy" id="885580"/>
    <lineage>
        <taxon>Eukaryota</taxon>
        <taxon>Metazoa</taxon>
        <taxon>Chordata</taxon>
        <taxon>Craniata</taxon>
        <taxon>Vertebrata</taxon>
        <taxon>Euteleostomi</taxon>
        <taxon>Mammalia</taxon>
        <taxon>Eutheria</taxon>
        <taxon>Euarchontoglires</taxon>
        <taxon>Glires</taxon>
        <taxon>Rodentia</taxon>
        <taxon>Hystricomorpha</taxon>
        <taxon>Bathyergidae</taxon>
        <taxon>Fukomys</taxon>
    </lineage>
</organism>
<reference evidence="2 3" key="1">
    <citation type="submission" date="2013-11" db="EMBL/GenBank/DDBJ databases">
        <title>The Damaraland mole rat (Fukomys damarensis) genome and evolution of African mole rats.</title>
        <authorList>
            <person name="Gladyshev V.N."/>
            <person name="Fang X."/>
        </authorList>
    </citation>
    <scope>NUCLEOTIDE SEQUENCE [LARGE SCALE GENOMIC DNA]</scope>
    <source>
        <tissue evidence="2">Liver</tissue>
    </source>
</reference>
<feature type="region of interest" description="Disordered" evidence="1">
    <location>
        <begin position="72"/>
        <end position="155"/>
    </location>
</feature>
<accession>A0A091DJI9</accession>
<evidence type="ECO:0000313" key="3">
    <source>
        <dbReference type="Proteomes" id="UP000028990"/>
    </source>
</evidence>
<protein>
    <submittedName>
        <fullName evidence="2">Uncharacterized protein</fullName>
    </submittedName>
</protein>
<dbReference type="AlphaFoldDB" id="A0A091DJI9"/>